<dbReference type="SMR" id="A0A5K1TYV1"/>
<name>A0A5K1TYV1_ENTHI</name>
<feature type="domain" description="BRCT" evidence="2">
    <location>
        <begin position="9"/>
        <end position="98"/>
    </location>
</feature>
<dbReference type="InterPro" id="IPR001357">
    <property type="entry name" value="BRCT_dom"/>
</dbReference>
<dbReference type="SMART" id="SM00292">
    <property type="entry name" value="BRCT"/>
    <property type="match status" value="1"/>
</dbReference>
<accession>A0A5K1TYV1</accession>
<reference evidence="3 4" key="1">
    <citation type="submission" date="2016-05" db="EMBL/GenBank/DDBJ databases">
        <title>First whole genome sequencing of Entamoeba histolytica HM1:IMSS-clone-6.</title>
        <authorList>
            <person name="Mukherjee Avik.K."/>
            <person name="Izumyama S."/>
            <person name="Nakada-Tsukui K."/>
            <person name="Nozaki T."/>
        </authorList>
    </citation>
    <scope>NUCLEOTIDE SEQUENCE [LARGE SCALE GENOMIC DNA]</scope>
    <source>
        <strain evidence="3 4">HM1:IMSS clone 6</strain>
    </source>
</reference>
<sequence length="103" mass="11624">MNSLSSKTINQQFFNGYIISLSGFSVQEKLIMKGMIEECGGMCTDDMNSSTITFLIAKALSSEKARCALRWGVPVLNFQWLFDCLKEGRVISINKYVLNTFSY</sequence>
<dbReference type="VEuPathDB" id="AmoebaDB:KM1_190440"/>
<dbReference type="PANTHER" id="PTHR13561">
    <property type="entry name" value="DNA REPLICATION REGULATOR DPB11-RELATED"/>
    <property type="match status" value="1"/>
</dbReference>
<dbReference type="GO" id="GO:0007095">
    <property type="term" value="P:mitotic G2 DNA damage checkpoint signaling"/>
    <property type="evidence" value="ECO:0007669"/>
    <property type="project" value="TreeGrafter"/>
</dbReference>
<dbReference type="PROSITE" id="PS50172">
    <property type="entry name" value="BRCT"/>
    <property type="match status" value="1"/>
</dbReference>
<dbReference type="SUPFAM" id="SSF52113">
    <property type="entry name" value="BRCT domain"/>
    <property type="match status" value="1"/>
</dbReference>
<dbReference type="VEuPathDB" id="AmoebaDB:EHI_156280"/>
<dbReference type="Proteomes" id="UP000078387">
    <property type="component" value="Unassembled WGS sequence"/>
</dbReference>
<gene>
    <name evidence="3" type="ORF">CL6EHI_156280</name>
</gene>
<evidence type="ECO:0000259" key="2">
    <source>
        <dbReference type="PROSITE" id="PS50172"/>
    </source>
</evidence>
<dbReference type="VEuPathDB" id="AmoebaDB:EHI8A_122090"/>
<dbReference type="PANTHER" id="PTHR13561:SF20">
    <property type="entry name" value="DNA TOPOISOMERASE 2-BINDING PROTEIN 1"/>
    <property type="match status" value="1"/>
</dbReference>
<evidence type="ECO:0000256" key="1">
    <source>
        <dbReference type="ARBA" id="ARBA00022737"/>
    </source>
</evidence>
<dbReference type="GO" id="GO:0006270">
    <property type="term" value="P:DNA replication initiation"/>
    <property type="evidence" value="ECO:0007669"/>
    <property type="project" value="TreeGrafter"/>
</dbReference>
<protein>
    <submittedName>
        <fullName evidence="3">Brac1 domain containing protein</fullName>
    </submittedName>
</protein>
<dbReference type="InterPro" id="IPR036420">
    <property type="entry name" value="BRCT_dom_sf"/>
</dbReference>
<comment type="caution">
    <text evidence="3">The sequence shown here is derived from an EMBL/GenBank/DDBJ whole genome shotgun (WGS) entry which is preliminary data.</text>
</comment>
<dbReference type="VEuPathDB" id="AmoebaDB:EHI7A_112850"/>
<dbReference type="VEuPathDB" id="AmoebaDB:EHI5A_106220"/>
<proteinExistence type="predicted"/>
<dbReference type="Pfam" id="PF00533">
    <property type="entry name" value="BRCT"/>
    <property type="match status" value="1"/>
</dbReference>
<evidence type="ECO:0000313" key="3">
    <source>
        <dbReference type="EMBL" id="GAT96219.1"/>
    </source>
</evidence>
<dbReference type="Gene3D" id="3.40.50.10190">
    <property type="entry name" value="BRCT domain"/>
    <property type="match status" value="1"/>
</dbReference>
<evidence type="ECO:0000313" key="4">
    <source>
        <dbReference type="Proteomes" id="UP000078387"/>
    </source>
</evidence>
<organism evidence="3 4">
    <name type="scientific">Entamoeba histolytica</name>
    <dbReference type="NCBI Taxonomy" id="5759"/>
    <lineage>
        <taxon>Eukaryota</taxon>
        <taxon>Amoebozoa</taxon>
        <taxon>Evosea</taxon>
        <taxon>Archamoebae</taxon>
        <taxon>Mastigamoebida</taxon>
        <taxon>Entamoebidae</taxon>
        <taxon>Entamoeba</taxon>
    </lineage>
</organism>
<dbReference type="EMBL" id="BDEQ01000001">
    <property type="protein sequence ID" value="GAT96219.1"/>
    <property type="molecule type" value="Genomic_DNA"/>
</dbReference>
<dbReference type="AlphaFoldDB" id="A0A5K1TYV1"/>
<keyword evidence="1" id="KW-0677">Repeat</keyword>
<dbReference type="GO" id="GO:0033314">
    <property type="term" value="P:mitotic DNA replication checkpoint signaling"/>
    <property type="evidence" value="ECO:0007669"/>
    <property type="project" value="TreeGrafter"/>
</dbReference>